<dbReference type="Proteomes" id="UP000095284">
    <property type="component" value="Unplaced"/>
</dbReference>
<proteinExistence type="predicted"/>
<dbReference type="WBParaSite" id="BXY_1178900.1">
    <property type="protein sequence ID" value="BXY_1178900.1"/>
    <property type="gene ID" value="BXY_1178900"/>
</dbReference>
<reference evidence="3" key="1">
    <citation type="submission" date="2016-11" db="UniProtKB">
        <authorList>
            <consortium name="WormBaseParasite"/>
        </authorList>
    </citation>
    <scope>IDENTIFICATION</scope>
</reference>
<keyword evidence="1" id="KW-0812">Transmembrane</keyword>
<organism evidence="2 3">
    <name type="scientific">Bursaphelenchus xylophilus</name>
    <name type="common">Pinewood nematode worm</name>
    <name type="synonym">Aphelenchoides xylophilus</name>
    <dbReference type="NCBI Taxonomy" id="6326"/>
    <lineage>
        <taxon>Eukaryota</taxon>
        <taxon>Metazoa</taxon>
        <taxon>Ecdysozoa</taxon>
        <taxon>Nematoda</taxon>
        <taxon>Chromadorea</taxon>
        <taxon>Rhabditida</taxon>
        <taxon>Tylenchina</taxon>
        <taxon>Tylenchomorpha</taxon>
        <taxon>Aphelenchoidea</taxon>
        <taxon>Aphelenchoididae</taxon>
        <taxon>Bursaphelenchus</taxon>
    </lineage>
</organism>
<protein>
    <submittedName>
        <fullName evidence="3">Uncharacterized protein</fullName>
    </submittedName>
</protein>
<evidence type="ECO:0000313" key="3">
    <source>
        <dbReference type="WBParaSite" id="BXY_1178900.1"/>
    </source>
</evidence>
<sequence length="126" mass="14562">MDLTAIGALLWLKYEYGLGLNNFDDEELTPLKHPRRASADDEELESSFDLLVCIGVVVGVMICFINIFIIAMRWFCRYKKKQFGREVEQRAIREMEVMYGLMGKRKAARSTVEERVDAYQNASLSK</sequence>
<evidence type="ECO:0000313" key="2">
    <source>
        <dbReference type="Proteomes" id="UP000095284"/>
    </source>
</evidence>
<evidence type="ECO:0000256" key="1">
    <source>
        <dbReference type="SAM" id="Phobius"/>
    </source>
</evidence>
<accession>A0A1I7SFH7</accession>
<name>A0A1I7SFH7_BURXY</name>
<keyword evidence="1" id="KW-1133">Transmembrane helix</keyword>
<feature type="transmembrane region" description="Helical" evidence="1">
    <location>
        <begin position="48"/>
        <end position="75"/>
    </location>
</feature>
<keyword evidence="1" id="KW-0472">Membrane</keyword>
<dbReference type="AlphaFoldDB" id="A0A1I7SFH7"/>